<evidence type="ECO:0000256" key="9">
    <source>
        <dbReference type="ARBA" id="ARBA00023306"/>
    </source>
</evidence>
<keyword evidence="7 10" id="KW-0238">DNA-binding</keyword>
<dbReference type="SUPFAM" id="SSF56349">
    <property type="entry name" value="DNA breaking-rejoining enzymes"/>
    <property type="match status" value="1"/>
</dbReference>
<dbReference type="OrthoDB" id="9801717at2"/>
<dbReference type="InterPro" id="IPR044068">
    <property type="entry name" value="CB"/>
</dbReference>
<organism evidence="13 14">
    <name type="scientific">Turneriella parva (strain ATCC BAA-1111 / DSM 21527 / NCTC 11395 / H)</name>
    <name type="common">Leptospira parva</name>
    <dbReference type="NCBI Taxonomy" id="869212"/>
    <lineage>
        <taxon>Bacteria</taxon>
        <taxon>Pseudomonadati</taxon>
        <taxon>Spirochaetota</taxon>
        <taxon>Spirochaetia</taxon>
        <taxon>Leptospirales</taxon>
        <taxon>Leptospiraceae</taxon>
        <taxon>Turneriella</taxon>
    </lineage>
</organism>
<feature type="domain" description="Tyr recombinase" evidence="11">
    <location>
        <begin position="108"/>
        <end position="291"/>
    </location>
</feature>
<dbReference type="Proteomes" id="UP000006048">
    <property type="component" value="Chromosome"/>
</dbReference>
<reference evidence="13 14" key="1">
    <citation type="submission" date="2012-06" db="EMBL/GenBank/DDBJ databases">
        <title>The complete chromosome of genome of Turneriella parva DSM 21527.</title>
        <authorList>
            <consortium name="US DOE Joint Genome Institute (JGI-PGF)"/>
            <person name="Lucas S."/>
            <person name="Han J."/>
            <person name="Lapidus A."/>
            <person name="Bruce D."/>
            <person name="Goodwin L."/>
            <person name="Pitluck S."/>
            <person name="Peters L."/>
            <person name="Kyrpides N."/>
            <person name="Mavromatis K."/>
            <person name="Ivanova N."/>
            <person name="Mikhailova N."/>
            <person name="Chertkov O."/>
            <person name="Detter J.C."/>
            <person name="Tapia R."/>
            <person name="Han C."/>
            <person name="Land M."/>
            <person name="Hauser L."/>
            <person name="Markowitz V."/>
            <person name="Cheng J.-F."/>
            <person name="Hugenholtz P."/>
            <person name="Woyke T."/>
            <person name="Wu D."/>
            <person name="Gronow S."/>
            <person name="Wellnitz S."/>
            <person name="Brambilla E."/>
            <person name="Klenk H.-P."/>
            <person name="Eisen J.A."/>
        </authorList>
    </citation>
    <scope>NUCLEOTIDE SEQUENCE [LARGE SCALE GENOMIC DNA]</scope>
    <source>
        <strain evidence="14">ATCC BAA-1111 / DSM 21527 / NCTC 11395 / H</strain>
    </source>
</reference>
<dbReference type="InterPro" id="IPR011010">
    <property type="entry name" value="DNA_brk_join_enz"/>
</dbReference>
<evidence type="ECO:0000256" key="4">
    <source>
        <dbReference type="ARBA" id="ARBA00022618"/>
    </source>
</evidence>
<evidence type="ECO:0000256" key="3">
    <source>
        <dbReference type="ARBA" id="ARBA00022490"/>
    </source>
</evidence>
<keyword evidence="8 10" id="KW-0233">DNA recombination</keyword>
<keyword evidence="14" id="KW-1185">Reference proteome</keyword>
<keyword evidence="9 10" id="KW-0131">Cell cycle</keyword>
<dbReference type="PANTHER" id="PTHR30349">
    <property type="entry name" value="PHAGE INTEGRASE-RELATED"/>
    <property type="match status" value="1"/>
</dbReference>
<dbReference type="Pfam" id="PF02899">
    <property type="entry name" value="Phage_int_SAM_1"/>
    <property type="match status" value="1"/>
</dbReference>
<dbReference type="AlphaFoldDB" id="I4B8X6"/>
<evidence type="ECO:0000256" key="6">
    <source>
        <dbReference type="ARBA" id="ARBA00022908"/>
    </source>
</evidence>
<feature type="active site" evidence="10">
    <location>
        <position position="148"/>
    </location>
</feature>
<keyword evidence="4 10" id="KW-0132">Cell division</keyword>
<dbReference type="PROSITE" id="PS51898">
    <property type="entry name" value="TYR_RECOMBINASE"/>
    <property type="match status" value="1"/>
</dbReference>
<accession>I4B8X6</accession>
<comment type="subcellular location">
    <subcellularLocation>
        <location evidence="1 10">Cytoplasm</location>
    </subcellularLocation>
</comment>
<dbReference type="Gene3D" id="1.10.150.130">
    <property type="match status" value="1"/>
</dbReference>
<gene>
    <name evidence="10" type="primary">xerC</name>
    <name evidence="13" type="ordered locus">Turpa_3094</name>
</gene>
<evidence type="ECO:0000313" key="13">
    <source>
        <dbReference type="EMBL" id="AFM13733.1"/>
    </source>
</evidence>
<dbReference type="InterPro" id="IPR004107">
    <property type="entry name" value="Integrase_SAM-like_N"/>
</dbReference>
<dbReference type="InterPro" id="IPR002104">
    <property type="entry name" value="Integrase_catalytic"/>
</dbReference>
<evidence type="ECO:0000259" key="12">
    <source>
        <dbReference type="PROSITE" id="PS51900"/>
    </source>
</evidence>
<dbReference type="PATRIC" id="fig|869212.3.peg.3121"/>
<feature type="active site" evidence="10">
    <location>
        <position position="269"/>
    </location>
</feature>
<dbReference type="PANTHER" id="PTHR30349:SF81">
    <property type="entry name" value="TYROSINE RECOMBINASE XERC"/>
    <property type="match status" value="1"/>
</dbReference>
<dbReference type="InterPro" id="IPR050090">
    <property type="entry name" value="Tyrosine_recombinase_XerCD"/>
</dbReference>
<keyword evidence="3 10" id="KW-0963">Cytoplasm</keyword>
<comment type="similarity">
    <text evidence="2">Belongs to the 'phage' integrase family. XerD subfamily.</text>
</comment>
<dbReference type="HAMAP" id="MF_01808">
    <property type="entry name" value="Recomb_XerC_XerD"/>
    <property type="match status" value="1"/>
</dbReference>
<dbReference type="NCBIfam" id="NF001399">
    <property type="entry name" value="PRK00283.1"/>
    <property type="match status" value="1"/>
</dbReference>
<keyword evidence="6 10" id="KW-0229">DNA integration</keyword>
<dbReference type="STRING" id="869212.Turpa_3094"/>
<feature type="active site" evidence="10">
    <location>
        <position position="172"/>
    </location>
</feature>
<dbReference type="GO" id="GO:0005737">
    <property type="term" value="C:cytoplasm"/>
    <property type="evidence" value="ECO:0007669"/>
    <property type="project" value="UniProtKB-SubCell"/>
</dbReference>
<evidence type="ECO:0000256" key="8">
    <source>
        <dbReference type="ARBA" id="ARBA00023172"/>
    </source>
</evidence>
<evidence type="ECO:0000259" key="11">
    <source>
        <dbReference type="PROSITE" id="PS51898"/>
    </source>
</evidence>
<dbReference type="InterPro" id="IPR010998">
    <property type="entry name" value="Integrase_recombinase_N"/>
</dbReference>
<dbReference type="NCBIfam" id="NF040815">
    <property type="entry name" value="recomb_XerA_Arch"/>
    <property type="match status" value="1"/>
</dbReference>
<feature type="domain" description="Core-binding (CB)" evidence="12">
    <location>
        <begin position="2"/>
        <end position="87"/>
    </location>
</feature>
<dbReference type="HOGENOM" id="CLU_027562_9_6_12"/>
<evidence type="ECO:0000313" key="14">
    <source>
        <dbReference type="Proteomes" id="UP000006048"/>
    </source>
</evidence>
<feature type="active site" evidence="10">
    <location>
        <position position="246"/>
    </location>
</feature>
<dbReference type="GO" id="GO:0006313">
    <property type="term" value="P:DNA transposition"/>
    <property type="evidence" value="ECO:0007669"/>
    <property type="project" value="UniProtKB-UniRule"/>
</dbReference>
<dbReference type="EMBL" id="CP002959">
    <property type="protein sequence ID" value="AFM13733.1"/>
    <property type="molecule type" value="Genomic_DNA"/>
</dbReference>
<dbReference type="Gene3D" id="1.10.443.10">
    <property type="entry name" value="Intergrase catalytic core"/>
    <property type="match status" value="1"/>
</dbReference>
<evidence type="ECO:0000256" key="10">
    <source>
        <dbReference type="HAMAP-Rule" id="MF_01808"/>
    </source>
</evidence>
<evidence type="ECO:0000256" key="2">
    <source>
        <dbReference type="ARBA" id="ARBA00010450"/>
    </source>
</evidence>
<dbReference type="Pfam" id="PF00589">
    <property type="entry name" value="Phage_integrase"/>
    <property type="match status" value="1"/>
</dbReference>
<evidence type="ECO:0000256" key="7">
    <source>
        <dbReference type="ARBA" id="ARBA00023125"/>
    </source>
</evidence>
<protein>
    <recommendedName>
        <fullName evidence="10">Tyrosine recombinase XerC</fullName>
    </recommendedName>
</protein>
<keyword evidence="5 10" id="KW-0159">Chromosome partition</keyword>
<name>I4B8X6_TURPD</name>
<feature type="active site" description="O-(3'-phospho-DNA)-tyrosine intermediate" evidence="10">
    <location>
        <position position="278"/>
    </location>
</feature>
<dbReference type="CDD" id="cd00798">
    <property type="entry name" value="INT_XerDC_C"/>
    <property type="match status" value="1"/>
</dbReference>
<evidence type="ECO:0000256" key="1">
    <source>
        <dbReference type="ARBA" id="ARBA00004496"/>
    </source>
</evidence>
<feature type="active site" evidence="10">
    <location>
        <position position="243"/>
    </location>
</feature>
<dbReference type="KEGG" id="tpx:Turpa_3094"/>
<sequence>MAAKRNFVNNFREYLSIERGLSENSIFSYVSDVQKLEKYLTKEKKQLQSSSEKDITNFLREESRKKLSSRTRARVVASLRQFYGYLENRKLIETNPMQAIEAPKIEKALPDFLTQDEIRKLFQVFKEENLLELRDKTMFEFLYSAGLRISEACSLLMPDIDRQNQVLTIKGKGGRERLVPYGEVASKLLTDYLDRARTEILNQYESEFVFVSKKGGALSRKSAWRLLKRYMKRAGIGRNITPHTLRHSFATHLLQNKADLRSVQELLGHMDIATTQIYTHLANNELKKTHQEFHTRA</sequence>
<proteinExistence type="inferred from homology"/>
<comment type="similarity">
    <text evidence="10">Belongs to the 'phage' integrase family. XerC subfamily.</text>
</comment>
<dbReference type="InterPro" id="IPR011932">
    <property type="entry name" value="Recomb_XerD"/>
</dbReference>
<dbReference type="GO" id="GO:0051301">
    <property type="term" value="P:cell division"/>
    <property type="evidence" value="ECO:0007669"/>
    <property type="project" value="UniProtKB-KW"/>
</dbReference>
<evidence type="ECO:0000256" key="5">
    <source>
        <dbReference type="ARBA" id="ARBA00022829"/>
    </source>
</evidence>
<dbReference type="NCBIfam" id="TIGR02225">
    <property type="entry name" value="recomb_XerD"/>
    <property type="match status" value="1"/>
</dbReference>
<dbReference type="RefSeq" id="WP_014804234.1">
    <property type="nucleotide sequence ID" value="NC_018020.1"/>
</dbReference>
<comment type="function">
    <text evidence="10">Site-specific tyrosine recombinase, which acts by catalyzing the cutting and rejoining of the recombining DNA molecules. The XerC-XerD complex is essential to convert dimers of the bacterial chromosome into monomers to permit their segregation at cell division. It also contributes to the segregational stability of plasmids.</text>
</comment>
<dbReference type="InterPro" id="IPR023009">
    <property type="entry name" value="Tyrosine_recombinase_XerC/XerD"/>
</dbReference>
<dbReference type="GO" id="GO:0003677">
    <property type="term" value="F:DNA binding"/>
    <property type="evidence" value="ECO:0007669"/>
    <property type="project" value="UniProtKB-UniRule"/>
</dbReference>
<dbReference type="GO" id="GO:0007059">
    <property type="term" value="P:chromosome segregation"/>
    <property type="evidence" value="ECO:0007669"/>
    <property type="project" value="UniProtKB-UniRule"/>
</dbReference>
<dbReference type="InterPro" id="IPR013762">
    <property type="entry name" value="Integrase-like_cat_sf"/>
</dbReference>
<dbReference type="GO" id="GO:0009037">
    <property type="term" value="F:tyrosine-based site-specific recombinase activity"/>
    <property type="evidence" value="ECO:0007669"/>
    <property type="project" value="UniProtKB-UniRule"/>
</dbReference>
<comment type="subunit">
    <text evidence="10">Forms a cyclic heterotetrameric complex composed of two molecules of XerC and two molecules of XerD.</text>
</comment>
<dbReference type="PROSITE" id="PS51900">
    <property type="entry name" value="CB"/>
    <property type="match status" value="1"/>
</dbReference>